<evidence type="ECO:0000313" key="7">
    <source>
        <dbReference type="Proteomes" id="UP000886890"/>
    </source>
</evidence>
<dbReference type="PANTHER" id="PTHR30346:SF0">
    <property type="entry name" value="HCA OPERON TRANSCRIPTIONAL ACTIVATOR HCAR"/>
    <property type="match status" value="1"/>
</dbReference>
<name>A0A9D1XEH4_9FIRM</name>
<dbReference type="InterPro" id="IPR005119">
    <property type="entry name" value="LysR_subst-bd"/>
</dbReference>
<dbReference type="CDD" id="cd05466">
    <property type="entry name" value="PBP2_LTTR_substrate"/>
    <property type="match status" value="1"/>
</dbReference>
<dbReference type="SUPFAM" id="SSF53850">
    <property type="entry name" value="Periplasmic binding protein-like II"/>
    <property type="match status" value="1"/>
</dbReference>
<dbReference type="GO" id="GO:0032993">
    <property type="term" value="C:protein-DNA complex"/>
    <property type="evidence" value="ECO:0007669"/>
    <property type="project" value="TreeGrafter"/>
</dbReference>
<dbReference type="AlphaFoldDB" id="A0A9D1XEH4"/>
<comment type="caution">
    <text evidence="6">The sequence shown here is derived from an EMBL/GenBank/DDBJ whole genome shotgun (WGS) entry which is preliminary data.</text>
</comment>
<dbReference type="Gene3D" id="1.10.10.10">
    <property type="entry name" value="Winged helix-like DNA-binding domain superfamily/Winged helix DNA-binding domain"/>
    <property type="match status" value="1"/>
</dbReference>
<dbReference type="GO" id="GO:0003700">
    <property type="term" value="F:DNA-binding transcription factor activity"/>
    <property type="evidence" value="ECO:0007669"/>
    <property type="project" value="InterPro"/>
</dbReference>
<dbReference type="Gene3D" id="3.40.190.10">
    <property type="entry name" value="Periplasmic binding protein-like II"/>
    <property type="match status" value="2"/>
</dbReference>
<evidence type="ECO:0000259" key="5">
    <source>
        <dbReference type="PROSITE" id="PS50931"/>
    </source>
</evidence>
<dbReference type="EMBL" id="DXEK01000174">
    <property type="protein sequence ID" value="HIX78033.1"/>
    <property type="molecule type" value="Genomic_DNA"/>
</dbReference>
<reference evidence="6" key="1">
    <citation type="journal article" date="2021" name="PeerJ">
        <title>Extensive microbial diversity within the chicken gut microbiome revealed by metagenomics and culture.</title>
        <authorList>
            <person name="Gilroy R."/>
            <person name="Ravi A."/>
            <person name="Getino M."/>
            <person name="Pursley I."/>
            <person name="Horton D.L."/>
            <person name="Alikhan N.F."/>
            <person name="Baker D."/>
            <person name="Gharbi K."/>
            <person name="Hall N."/>
            <person name="Watson M."/>
            <person name="Adriaenssens E.M."/>
            <person name="Foster-Nyarko E."/>
            <person name="Jarju S."/>
            <person name="Secka A."/>
            <person name="Antonio M."/>
            <person name="Oren A."/>
            <person name="Chaudhuri R.R."/>
            <person name="La Ragione R."/>
            <person name="Hildebrand F."/>
            <person name="Pallen M.J."/>
        </authorList>
    </citation>
    <scope>NUCLEOTIDE SEQUENCE</scope>
    <source>
        <strain evidence="6">CHK183-1962</strain>
    </source>
</reference>
<protein>
    <submittedName>
        <fullName evidence="6">LysR family transcriptional regulator</fullName>
    </submittedName>
</protein>
<evidence type="ECO:0000256" key="4">
    <source>
        <dbReference type="ARBA" id="ARBA00023163"/>
    </source>
</evidence>
<dbReference type="Proteomes" id="UP000886890">
    <property type="component" value="Unassembled WGS sequence"/>
</dbReference>
<dbReference type="Pfam" id="PF00126">
    <property type="entry name" value="HTH_1"/>
    <property type="match status" value="1"/>
</dbReference>
<proteinExistence type="inferred from homology"/>
<dbReference type="InterPro" id="IPR036390">
    <property type="entry name" value="WH_DNA-bd_sf"/>
</dbReference>
<evidence type="ECO:0000256" key="1">
    <source>
        <dbReference type="ARBA" id="ARBA00009437"/>
    </source>
</evidence>
<dbReference type="PRINTS" id="PR00039">
    <property type="entry name" value="HTHLYSR"/>
</dbReference>
<dbReference type="Pfam" id="PF03466">
    <property type="entry name" value="LysR_substrate"/>
    <property type="match status" value="1"/>
</dbReference>
<dbReference type="GO" id="GO:0003677">
    <property type="term" value="F:DNA binding"/>
    <property type="evidence" value="ECO:0007669"/>
    <property type="project" value="UniProtKB-KW"/>
</dbReference>
<evidence type="ECO:0000256" key="3">
    <source>
        <dbReference type="ARBA" id="ARBA00023125"/>
    </source>
</evidence>
<organism evidence="6 7">
    <name type="scientific">Candidatus Fusicatenibacter merdavium</name>
    <dbReference type="NCBI Taxonomy" id="2838600"/>
    <lineage>
        <taxon>Bacteria</taxon>
        <taxon>Bacillati</taxon>
        <taxon>Bacillota</taxon>
        <taxon>Clostridia</taxon>
        <taxon>Lachnospirales</taxon>
        <taxon>Lachnospiraceae</taxon>
        <taxon>Fusicatenibacter</taxon>
    </lineage>
</organism>
<comment type="similarity">
    <text evidence="1">Belongs to the LysR transcriptional regulatory family.</text>
</comment>
<dbReference type="PANTHER" id="PTHR30346">
    <property type="entry name" value="TRANSCRIPTIONAL DUAL REGULATOR HCAR-RELATED"/>
    <property type="match status" value="1"/>
</dbReference>
<keyword evidence="4" id="KW-0804">Transcription</keyword>
<accession>A0A9D1XEH4</accession>
<keyword evidence="3" id="KW-0238">DNA-binding</keyword>
<feature type="domain" description="HTH lysR-type" evidence="5">
    <location>
        <begin position="1"/>
        <end position="58"/>
    </location>
</feature>
<dbReference type="InterPro" id="IPR036388">
    <property type="entry name" value="WH-like_DNA-bd_sf"/>
</dbReference>
<evidence type="ECO:0000313" key="6">
    <source>
        <dbReference type="EMBL" id="HIX78033.1"/>
    </source>
</evidence>
<dbReference type="SUPFAM" id="SSF46785">
    <property type="entry name" value="Winged helix' DNA-binding domain"/>
    <property type="match status" value="1"/>
</dbReference>
<keyword evidence="2" id="KW-0805">Transcription regulation</keyword>
<dbReference type="FunFam" id="1.10.10.10:FF:000001">
    <property type="entry name" value="LysR family transcriptional regulator"/>
    <property type="match status" value="1"/>
</dbReference>
<sequence length="291" mass="32772">MNTVQLKCFVTVAEHLNFSKASRVLKITQPAVSHQIQTLEEELEVKLFNRTSKSVSLTQEGIQFLADARLILRTAFSAKERLGKQEHFIPLELGCHNYMEMNLLPPVLKKLTGEFPLLRPSIQMVPFPALFGLVENHQLHAALGVGDAQKKTPLYYRELYLAPTVCICSEEHPMAKCRSLTKEDLKGNFIVCSPSQISDSVFTIQSSVLVNLPPEQRFLTESIESALTLVKAQIGYTLYPDLPTSREPGLCYIPVTDLPKVSFGVYWRQDQDHPAIKRFLTLMEESIPKGS</sequence>
<dbReference type="PROSITE" id="PS50931">
    <property type="entry name" value="HTH_LYSR"/>
    <property type="match status" value="1"/>
</dbReference>
<reference evidence="6" key="2">
    <citation type="submission" date="2021-04" db="EMBL/GenBank/DDBJ databases">
        <authorList>
            <person name="Gilroy R."/>
        </authorList>
    </citation>
    <scope>NUCLEOTIDE SEQUENCE</scope>
    <source>
        <strain evidence="6">CHK183-1962</strain>
    </source>
</reference>
<evidence type="ECO:0000256" key="2">
    <source>
        <dbReference type="ARBA" id="ARBA00023015"/>
    </source>
</evidence>
<gene>
    <name evidence="6" type="ORF">H9734_10645</name>
</gene>
<dbReference type="InterPro" id="IPR000847">
    <property type="entry name" value="LysR_HTH_N"/>
</dbReference>